<gene>
    <name evidence="2" type="primary">VPS13</name>
    <name evidence="2" type="ORF">MHBO_003920</name>
</gene>
<protein>
    <submittedName>
        <fullName evidence="2">Vacuolar protein sorting-associated protein 13</fullName>
    </submittedName>
</protein>
<evidence type="ECO:0000313" key="2">
    <source>
        <dbReference type="EMBL" id="MES1922408.1"/>
    </source>
</evidence>
<dbReference type="PANTHER" id="PTHR16166:SF93">
    <property type="entry name" value="INTERMEMBRANE LIPID TRANSFER PROTEIN VPS13"/>
    <property type="match status" value="1"/>
</dbReference>
<dbReference type="PANTHER" id="PTHR16166">
    <property type="entry name" value="VACUOLAR PROTEIN SORTING-ASSOCIATED PROTEIN VPS13"/>
    <property type="match status" value="1"/>
</dbReference>
<comment type="caution">
    <text evidence="2">The sequence shown here is derived from an EMBL/GenBank/DDBJ whole genome shotgun (WGS) entry which is preliminary data.</text>
</comment>
<proteinExistence type="inferred from homology"/>
<evidence type="ECO:0000313" key="3">
    <source>
        <dbReference type="Proteomes" id="UP001439008"/>
    </source>
</evidence>
<keyword evidence="3" id="KW-1185">Reference proteome</keyword>
<dbReference type="InterPro" id="IPR026847">
    <property type="entry name" value="VPS13"/>
</dbReference>
<name>A0ABV2ARW3_9EUKA</name>
<dbReference type="Proteomes" id="UP001439008">
    <property type="component" value="Unassembled WGS sequence"/>
</dbReference>
<feature type="non-terminal residue" evidence="2">
    <location>
        <position position="1"/>
    </location>
</feature>
<dbReference type="EMBL" id="JBDODL010002739">
    <property type="protein sequence ID" value="MES1922408.1"/>
    <property type="molecule type" value="Genomic_DNA"/>
</dbReference>
<evidence type="ECO:0000256" key="1">
    <source>
        <dbReference type="ARBA" id="ARBA00006545"/>
    </source>
</evidence>
<accession>A0ABV2ARW3</accession>
<reference evidence="2 3" key="1">
    <citation type="journal article" date="2024" name="BMC Biol.">
        <title>Comparative genomics of Ascetosporea gives new insight into the evolutionary basis for animal parasitism in Rhizaria.</title>
        <authorList>
            <person name="Hiltunen Thoren M."/>
            <person name="Onut-Brannstrom I."/>
            <person name="Alfjorden A."/>
            <person name="Peckova H."/>
            <person name="Swords F."/>
            <person name="Hooper C."/>
            <person name="Holzer A.S."/>
            <person name="Bass D."/>
            <person name="Burki F."/>
        </authorList>
    </citation>
    <scope>NUCLEOTIDE SEQUENCE [LARGE SCALE GENOMIC DNA]</scope>
    <source>
        <strain evidence="2">20-A016</strain>
    </source>
</reference>
<organism evidence="2 3">
    <name type="scientific">Bonamia ostreae</name>
    <dbReference type="NCBI Taxonomy" id="126728"/>
    <lineage>
        <taxon>Eukaryota</taxon>
        <taxon>Sar</taxon>
        <taxon>Rhizaria</taxon>
        <taxon>Endomyxa</taxon>
        <taxon>Ascetosporea</taxon>
        <taxon>Haplosporida</taxon>
        <taxon>Bonamia</taxon>
    </lineage>
</organism>
<sequence length="175" mass="19169">RFGKSVASGVTGIVTMPLSEIKESGSKGIFKGAAKGAIGFVAKPLSGMADAISTFSTSISDTLPAIEQRLRPTRFPRMFYGEEKSIKSYNADEAQITDILRKSQGGRHVGLNFVDYFFALDPISKDGNIKILVVVGSNKFLCVKDELNFKKEVFPANVAFFEWKSFAKICKRSVV</sequence>
<comment type="similarity">
    <text evidence="1">Belongs to the VPS13 family.</text>
</comment>